<evidence type="ECO:0000313" key="3">
    <source>
        <dbReference type="EMBL" id="AJE23383.1"/>
    </source>
</evidence>
<dbReference type="PANTHER" id="PTHR47623">
    <property type="entry name" value="OS09G0287300 PROTEIN"/>
    <property type="match status" value="1"/>
</dbReference>
<name>A0A0C4WKN0_9GAMM</name>
<dbReference type="SMART" id="SM00855">
    <property type="entry name" value="PGAM"/>
    <property type="match status" value="1"/>
</dbReference>
<accession>A0A0C4WKN0</accession>
<sequence length="162" mass="17970">MKTLFLVRHAKASKDDPELPDQDRPLTERGENDAPKMGKRLAKRGVKPDLIVSSPAKRALVTAEAIARTLDYKPKDIMTNNELYVSEADNLLDIIHGFDDKLEDVMLVGHNPALDELAHRLSSKIDHLPTCAVVRLSFDTQSWSAVGTTKPAKVQLDYPKSA</sequence>
<dbReference type="PANTHER" id="PTHR47623:SF1">
    <property type="entry name" value="OS09G0287300 PROTEIN"/>
    <property type="match status" value="1"/>
</dbReference>
<evidence type="ECO:0000256" key="1">
    <source>
        <dbReference type="PIRSR" id="PIRSR613078-2"/>
    </source>
</evidence>
<dbReference type="CDD" id="cd07067">
    <property type="entry name" value="HP_PGM_like"/>
    <property type="match status" value="1"/>
</dbReference>
<feature type="region of interest" description="Disordered" evidence="2">
    <location>
        <begin position="1"/>
        <end position="40"/>
    </location>
</feature>
<dbReference type="RefSeq" id="WP_039807089.1">
    <property type="nucleotide sequence ID" value="NZ_CP010415.1"/>
</dbReference>
<dbReference type="SUPFAM" id="SSF53254">
    <property type="entry name" value="Phosphoglycerate mutase-like"/>
    <property type="match status" value="1"/>
</dbReference>
<dbReference type="Pfam" id="PF00300">
    <property type="entry name" value="His_Phos_1"/>
    <property type="match status" value="1"/>
</dbReference>
<feature type="binding site" evidence="1">
    <location>
        <position position="58"/>
    </location>
    <ligand>
        <name>substrate</name>
    </ligand>
</feature>
<dbReference type="KEGG" id="acx:Achr_39970"/>
<dbReference type="GeneID" id="61933125"/>
<dbReference type="STRING" id="1328314.Achr_39970"/>
<dbReference type="EMBL" id="CP010415">
    <property type="protein sequence ID" value="AJE23383.1"/>
    <property type="molecule type" value="Genomic_DNA"/>
</dbReference>
<keyword evidence="4" id="KW-1185">Reference proteome</keyword>
<evidence type="ECO:0000256" key="2">
    <source>
        <dbReference type="SAM" id="MobiDB-lite"/>
    </source>
</evidence>
<evidence type="ECO:0000313" key="4">
    <source>
        <dbReference type="Proteomes" id="UP000068210"/>
    </source>
</evidence>
<dbReference type="HOGENOM" id="CLU_084603_2_2_6"/>
<gene>
    <name evidence="3" type="ORF">Achr_39970</name>
</gene>
<dbReference type="InterPro" id="IPR029033">
    <property type="entry name" value="His_PPase_superfam"/>
</dbReference>
<organism evidence="3 4">
    <name type="scientific">Azotobacter chroococcum NCIMB 8003</name>
    <dbReference type="NCBI Taxonomy" id="1328314"/>
    <lineage>
        <taxon>Bacteria</taxon>
        <taxon>Pseudomonadati</taxon>
        <taxon>Pseudomonadota</taxon>
        <taxon>Gammaproteobacteria</taxon>
        <taxon>Pseudomonadales</taxon>
        <taxon>Pseudomonadaceae</taxon>
        <taxon>Azotobacter</taxon>
    </lineage>
</organism>
<dbReference type="Proteomes" id="UP000068210">
    <property type="component" value="Chromosome"/>
</dbReference>
<protein>
    <submittedName>
        <fullName evidence="3">Phosphoglycerate mutase family protein</fullName>
    </submittedName>
</protein>
<dbReference type="AlphaFoldDB" id="A0A0C4WKN0"/>
<proteinExistence type="predicted"/>
<dbReference type="InterPro" id="IPR013078">
    <property type="entry name" value="His_Pase_superF_clade-1"/>
</dbReference>
<feature type="compositionally biased region" description="Basic and acidic residues" evidence="2">
    <location>
        <begin position="12"/>
        <end position="36"/>
    </location>
</feature>
<dbReference type="Gene3D" id="3.40.50.1240">
    <property type="entry name" value="Phosphoglycerate mutase-like"/>
    <property type="match status" value="1"/>
</dbReference>
<reference evidence="3 4" key="1">
    <citation type="journal article" date="2015" name="PLoS ONE">
        <title>Azotobacter Genomes: The Genome of Azotobacter chroococcum NCIMB 8003 (ATCC 4412).</title>
        <authorList>
            <person name="Robson R.L."/>
            <person name="Jones R."/>
            <person name="Robson R.M."/>
            <person name="Schwartz A."/>
            <person name="Richardson T.H."/>
        </authorList>
    </citation>
    <scope>NUCLEOTIDE SEQUENCE [LARGE SCALE GENOMIC DNA]</scope>
    <source>
        <strain evidence="3 4">NCIMB 8003</strain>
    </source>
</reference>